<proteinExistence type="predicted"/>
<sequence length="155" mass="16364">MTTTLGCFSAGLGRRTDLPWPLPADAGQVREKGYFVEGGKESLPPKWDSKVMARPKLPDDVSGVDAYHKKLSGEVDGKGEPTIAVFLKTGPPGRAPALVIEGVSVTAAAGVLADRAAKDLGVPVDALYYHGVALDLATPLKAQGVFRDPVLLEWK</sequence>
<evidence type="ECO:0000313" key="1">
    <source>
        <dbReference type="EMBL" id="CAH0365277.1"/>
    </source>
</evidence>
<gene>
    <name evidence="1" type="ORF">PECAL_1P17100</name>
</gene>
<accession>A0A8J2S5U8</accession>
<keyword evidence="2" id="KW-1185">Reference proteome</keyword>
<organism evidence="1 2">
    <name type="scientific">Pelagomonas calceolata</name>
    <dbReference type="NCBI Taxonomy" id="35677"/>
    <lineage>
        <taxon>Eukaryota</taxon>
        <taxon>Sar</taxon>
        <taxon>Stramenopiles</taxon>
        <taxon>Ochrophyta</taxon>
        <taxon>Pelagophyceae</taxon>
        <taxon>Pelagomonadales</taxon>
        <taxon>Pelagomonadaceae</taxon>
        <taxon>Pelagomonas</taxon>
    </lineage>
</organism>
<evidence type="ECO:0000313" key="2">
    <source>
        <dbReference type="Proteomes" id="UP000789595"/>
    </source>
</evidence>
<protein>
    <submittedName>
        <fullName evidence="1">Uncharacterized protein</fullName>
    </submittedName>
</protein>
<dbReference type="AlphaFoldDB" id="A0A8J2S5U8"/>
<reference evidence="1" key="1">
    <citation type="submission" date="2021-11" db="EMBL/GenBank/DDBJ databases">
        <authorList>
            <consortium name="Genoscope - CEA"/>
            <person name="William W."/>
        </authorList>
    </citation>
    <scope>NUCLEOTIDE SEQUENCE</scope>
</reference>
<dbReference type="EMBL" id="CAKKNE010000001">
    <property type="protein sequence ID" value="CAH0365277.1"/>
    <property type="molecule type" value="Genomic_DNA"/>
</dbReference>
<comment type="caution">
    <text evidence="1">The sequence shown here is derived from an EMBL/GenBank/DDBJ whole genome shotgun (WGS) entry which is preliminary data.</text>
</comment>
<dbReference type="Proteomes" id="UP000789595">
    <property type="component" value="Unassembled WGS sequence"/>
</dbReference>
<name>A0A8J2S5U8_9STRA</name>